<sequence length="130" mass="14400">MAWKNKPTNFALEIEKIGDEHLRKVSAEMLQAVIMGSPVMDGSFRNSNLITIDQPTYHYIEGEGNTAPKGTLDQKAFDRGAQNILKAKLGNCVYLTNALPYALRIENGHSDQTPHGVYALAFQSVSSKYK</sequence>
<keyword evidence="2" id="KW-1185">Reference proteome</keyword>
<reference evidence="1 2" key="1">
    <citation type="submission" date="2023-04" db="EMBL/GenBank/DDBJ databases">
        <title>Acinetobacter johnsonii isolate AYTCM encoding NDM-1, OXA-58 and PER-1.</title>
        <authorList>
            <person name="Tian C."/>
            <person name="Wang S."/>
            <person name="Fan X."/>
            <person name="Xia D."/>
        </authorList>
    </citation>
    <scope>NUCLEOTIDE SEQUENCE [LARGE SCALE GENOMIC DNA]</scope>
    <source>
        <strain evidence="1 2">AYTCM</strain>
    </source>
</reference>
<name>A0AAJ6ICW2_ACIJO</name>
<accession>A0AAJ6ICW2</accession>
<dbReference type="Proteomes" id="UP001244586">
    <property type="component" value="Chromosome"/>
</dbReference>
<dbReference type="AlphaFoldDB" id="A0AAJ6ICW2"/>
<dbReference type="RefSeq" id="WP_058952024.1">
    <property type="nucleotide sequence ID" value="NZ_CP121776.1"/>
</dbReference>
<dbReference type="EMBL" id="CP121776">
    <property type="protein sequence ID" value="WMG17636.1"/>
    <property type="molecule type" value="Genomic_DNA"/>
</dbReference>
<organism evidence="1 2">
    <name type="scientific">Acinetobacter johnsonii</name>
    <dbReference type="NCBI Taxonomy" id="40214"/>
    <lineage>
        <taxon>Bacteria</taxon>
        <taxon>Pseudomonadati</taxon>
        <taxon>Pseudomonadota</taxon>
        <taxon>Gammaproteobacteria</taxon>
        <taxon>Moraxellales</taxon>
        <taxon>Moraxellaceae</taxon>
        <taxon>Acinetobacter</taxon>
    </lineage>
</organism>
<gene>
    <name evidence="1" type="ORF">QBJ73_14840</name>
</gene>
<proteinExistence type="predicted"/>
<evidence type="ECO:0000313" key="1">
    <source>
        <dbReference type="EMBL" id="WMG17636.1"/>
    </source>
</evidence>
<evidence type="ECO:0008006" key="3">
    <source>
        <dbReference type="Google" id="ProtNLM"/>
    </source>
</evidence>
<evidence type="ECO:0000313" key="2">
    <source>
        <dbReference type="Proteomes" id="UP001244586"/>
    </source>
</evidence>
<protein>
    <recommendedName>
        <fullName evidence="3">HK97 gp10 family phage protein</fullName>
    </recommendedName>
</protein>